<dbReference type="Pfam" id="PF15409">
    <property type="entry name" value="PH_8"/>
    <property type="match status" value="1"/>
</dbReference>
<feature type="region of interest" description="Disordered" evidence="5">
    <location>
        <begin position="119"/>
        <end position="148"/>
    </location>
</feature>
<feature type="region of interest" description="Disordered" evidence="5">
    <location>
        <begin position="396"/>
        <end position="471"/>
    </location>
</feature>
<dbReference type="InterPro" id="IPR011993">
    <property type="entry name" value="PH-like_dom_sf"/>
</dbReference>
<dbReference type="GO" id="GO:0097038">
    <property type="term" value="C:perinuclear endoplasmic reticulum"/>
    <property type="evidence" value="ECO:0007669"/>
    <property type="project" value="TreeGrafter"/>
</dbReference>
<dbReference type="Proteomes" id="UP000235388">
    <property type="component" value="Unassembled WGS sequence"/>
</dbReference>
<keyword evidence="3" id="KW-0445">Lipid transport</keyword>
<dbReference type="GO" id="GO:0034727">
    <property type="term" value="P:piecemeal microautophagy of the nucleus"/>
    <property type="evidence" value="ECO:0007669"/>
    <property type="project" value="TreeGrafter"/>
</dbReference>
<evidence type="ECO:0000313" key="8">
    <source>
        <dbReference type="Proteomes" id="UP000235388"/>
    </source>
</evidence>
<feature type="compositionally biased region" description="Low complexity" evidence="5">
    <location>
        <begin position="406"/>
        <end position="421"/>
    </location>
</feature>
<dbReference type="GO" id="GO:0032541">
    <property type="term" value="C:cortical endoplasmic reticulum"/>
    <property type="evidence" value="ECO:0007669"/>
    <property type="project" value="TreeGrafter"/>
</dbReference>
<dbReference type="Gene3D" id="2.30.29.30">
    <property type="entry name" value="Pleckstrin-homology domain (PH domain)/Phosphotyrosine-binding domain (PTB)"/>
    <property type="match status" value="1"/>
</dbReference>
<evidence type="ECO:0000256" key="1">
    <source>
        <dbReference type="ARBA" id="ARBA00008842"/>
    </source>
</evidence>
<keyword evidence="2" id="KW-0813">Transport</keyword>
<dbReference type="InterPro" id="IPR037239">
    <property type="entry name" value="OSBP_sf"/>
</dbReference>
<dbReference type="GO" id="GO:0032934">
    <property type="term" value="F:sterol binding"/>
    <property type="evidence" value="ECO:0007669"/>
    <property type="project" value="TreeGrafter"/>
</dbReference>
<feature type="region of interest" description="Disordered" evidence="5">
    <location>
        <begin position="284"/>
        <end position="373"/>
    </location>
</feature>
<dbReference type="GO" id="GO:0120009">
    <property type="term" value="P:intermembrane lipid transfer"/>
    <property type="evidence" value="ECO:0007669"/>
    <property type="project" value="UniProtKB-ARBA"/>
</dbReference>
<sequence length="910" mass="101066">MASAPDLISEKGSTLLGHPILEGWMLKKKRKKMQGFARRYFYLSQEPAVLSYSFSPNSRIRDSVLIKLASISISRKSRSIHIDSGGSLVMHIKTLSDPDFLRWTHTLQSLVTNGKLKECQRRPRQAPRGTSKALPRYSEFNRSDGGPSLRPVELSNLYHSVARMQAPLSMLEEVQNDLRELLFPAHSELLAAPQSTSQIQTRSPPTSSPQPAYSPTTSPKLQYSTPKGKKPHLFKHYSHHQIPTSVDSQKVYQTISEAVAQLKTEHLNLIDLINIHRTSMVSGQSSELSQPLHRATPSSHTARNPRQSNNPFSSHTASASDYVTPSSSSHLAPRRRSSTLTKTNQRLLQEASELTGSAGGPLEDDGADSESDTIFHDAADDDLVFVDLDLINNGQETEAETTGNLDFSSANDSDSDCSSLSQEEEQDQAPTTKPFTRASPGGVPNPRENSSHQGPSSSSSSSASSSSSLPANVSLNQAHRPILCSQNSSTSSLHLPANLVVKRRTVLPSPVCGDEFSIFSMLKKNVGKDLSQISFPISFNEPLSATQKICEECEYVDELLTKAVKSDSDPMERLMYIASFVVSGFCHTKTRAIRKPFNPMLGETYECIRPEKGMNFLSEKVVHHPPMIAAYCEGKNWKLEINSSARQKFWGQSLEIIPEGLNRLTILNPKGSAESMDVYEWDKPSSFVRNLVSGTKYLEHIGKITITKQNSSEKATVEFKPGSTFGGEASRNKVEVKVYDREGRVAISVNGKWDSYLSRTDGNQKLFEAHTLPERSAEFYGLTQFAIELNELSEDLLLGPLSDLHSATTTNNNSSNSNSCNSNIKTVLPPSDSRLRPDLRLFEKGLVDQADLVKKSLEEKQRVHRRLPEFEGLLPAWFELDPEGKNWVYKGGYFEKRQKGFTDWADLDLF</sequence>
<name>A0A2N5UIC6_9BASI</name>
<feature type="compositionally biased region" description="Polar residues" evidence="5">
    <location>
        <begin position="296"/>
        <end position="330"/>
    </location>
</feature>
<dbReference type="SMART" id="SM00233">
    <property type="entry name" value="PH"/>
    <property type="match status" value="1"/>
</dbReference>
<feature type="compositionally biased region" description="Acidic residues" evidence="5">
    <location>
        <begin position="362"/>
        <end position="371"/>
    </location>
</feature>
<comment type="caution">
    <text evidence="7">The sequence shown here is derived from an EMBL/GenBank/DDBJ whole genome shotgun (WGS) entry which is preliminary data.</text>
</comment>
<gene>
    <name evidence="7" type="ORF">PCANC_17281</name>
</gene>
<evidence type="ECO:0000256" key="4">
    <source>
        <dbReference type="ARBA" id="ARBA00023121"/>
    </source>
</evidence>
<dbReference type="SUPFAM" id="SSF50729">
    <property type="entry name" value="PH domain-like"/>
    <property type="match status" value="1"/>
</dbReference>
<proteinExistence type="inferred from homology"/>
<keyword evidence="4" id="KW-0446">Lipid-binding</keyword>
<feature type="region of interest" description="Disordered" evidence="5">
    <location>
        <begin position="193"/>
        <end position="231"/>
    </location>
</feature>
<feature type="compositionally biased region" description="Polar residues" evidence="5">
    <location>
        <begin position="213"/>
        <end position="225"/>
    </location>
</feature>
<organism evidence="7 8">
    <name type="scientific">Puccinia coronata f. sp. avenae</name>
    <dbReference type="NCBI Taxonomy" id="200324"/>
    <lineage>
        <taxon>Eukaryota</taxon>
        <taxon>Fungi</taxon>
        <taxon>Dikarya</taxon>
        <taxon>Basidiomycota</taxon>
        <taxon>Pucciniomycotina</taxon>
        <taxon>Pucciniomycetes</taxon>
        <taxon>Pucciniales</taxon>
        <taxon>Pucciniaceae</taxon>
        <taxon>Puccinia</taxon>
    </lineage>
</organism>
<feature type="compositionally biased region" description="Low complexity" evidence="5">
    <location>
        <begin position="456"/>
        <end position="468"/>
    </location>
</feature>
<dbReference type="Pfam" id="PF01237">
    <property type="entry name" value="Oxysterol_BP"/>
    <property type="match status" value="2"/>
</dbReference>
<dbReference type="STRING" id="200324.A0A2N5UIC6"/>
<dbReference type="InterPro" id="IPR000648">
    <property type="entry name" value="Oxysterol-bd"/>
</dbReference>
<protein>
    <recommendedName>
        <fullName evidence="6">PH domain-containing protein</fullName>
    </recommendedName>
</protein>
<dbReference type="AlphaFoldDB" id="A0A2N5UIC6"/>
<evidence type="ECO:0000256" key="2">
    <source>
        <dbReference type="ARBA" id="ARBA00022448"/>
    </source>
</evidence>
<feature type="region of interest" description="Disordered" evidence="5">
    <location>
        <begin position="808"/>
        <end position="831"/>
    </location>
</feature>
<dbReference type="EMBL" id="PGCJ01000221">
    <property type="protein sequence ID" value="PLW37493.1"/>
    <property type="molecule type" value="Genomic_DNA"/>
</dbReference>
<dbReference type="GO" id="GO:0030011">
    <property type="term" value="P:maintenance of cell polarity"/>
    <property type="evidence" value="ECO:0007669"/>
    <property type="project" value="TreeGrafter"/>
</dbReference>
<keyword evidence="8" id="KW-1185">Reference proteome</keyword>
<feature type="compositionally biased region" description="Polar residues" evidence="5">
    <location>
        <begin position="396"/>
        <end position="405"/>
    </location>
</feature>
<dbReference type="PROSITE" id="PS50003">
    <property type="entry name" value="PH_DOMAIN"/>
    <property type="match status" value="1"/>
</dbReference>
<dbReference type="SUPFAM" id="SSF144000">
    <property type="entry name" value="Oxysterol-binding protein-like"/>
    <property type="match status" value="1"/>
</dbReference>
<dbReference type="InterPro" id="IPR041680">
    <property type="entry name" value="PH_8"/>
</dbReference>
<evidence type="ECO:0000256" key="3">
    <source>
        <dbReference type="ARBA" id="ARBA00023055"/>
    </source>
</evidence>
<evidence type="ECO:0000259" key="6">
    <source>
        <dbReference type="PROSITE" id="PS50003"/>
    </source>
</evidence>
<dbReference type="GO" id="GO:0005886">
    <property type="term" value="C:plasma membrane"/>
    <property type="evidence" value="ECO:0007669"/>
    <property type="project" value="TreeGrafter"/>
</dbReference>
<feature type="compositionally biased region" description="Polar residues" evidence="5">
    <location>
        <begin position="338"/>
        <end position="355"/>
    </location>
</feature>
<dbReference type="FunFam" id="2.40.160.120:FF:000001">
    <property type="entry name" value="Oxysterol-binding protein"/>
    <property type="match status" value="1"/>
</dbReference>
<dbReference type="GO" id="GO:0005829">
    <property type="term" value="C:cytosol"/>
    <property type="evidence" value="ECO:0007669"/>
    <property type="project" value="TreeGrafter"/>
</dbReference>
<evidence type="ECO:0000256" key="5">
    <source>
        <dbReference type="SAM" id="MobiDB-lite"/>
    </source>
</evidence>
<dbReference type="CDD" id="cd13289">
    <property type="entry name" value="PH_Osh3p_yeast"/>
    <property type="match status" value="1"/>
</dbReference>
<comment type="similarity">
    <text evidence="1">Belongs to the OSBP family.</text>
</comment>
<dbReference type="PANTHER" id="PTHR10972">
    <property type="entry name" value="OXYSTEROL-BINDING PROTEIN-RELATED"/>
    <property type="match status" value="1"/>
</dbReference>
<dbReference type="GO" id="GO:0035621">
    <property type="term" value="P:ER to Golgi ceramide transport"/>
    <property type="evidence" value="ECO:0007669"/>
    <property type="project" value="TreeGrafter"/>
</dbReference>
<dbReference type="GO" id="GO:0006897">
    <property type="term" value="P:endocytosis"/>
    <property type="evidence" value="ECO:0007669"/>
    <property type="project" value="TreeGrafter"/>
</dbReference>
<feature type="domain" description="PH" evidence="6">
    <location>
        <begin position="18"/>
        <end position="112"/>
    </location>
</feature>
<dbReference type="Gene3D" id="2.40.160.120">
    <property type="match status" value="1"/>
</dbReference>
<feature type="compositionally biased region" description="Low complexity" evidence="5">
    <location>
        <begin position="811"/>
        <end position="823"/>
    </location>
</feature>
<dbReference type="GO" id="GO:0006887">
    <property type="term" value="P:exocytosis"/>
    <property type="evidence" value="ECO:0007669"/>
    <property type="project" value="TreeGrafter"/>
</dbReference>
<accession>A0A2N5UIC6</accession>
<reference evidence="7 8" key="1">
    <citation type="submission" date="2017-11" db="EMBL/GenBank/DDBJ databases">
        <title>De novo assembly and phasing of dikaryotic genomes from two isolates of Puccinia coronata f. sp. avenae, the causal agent of oat crown rust.</title>
        <authorList>
            <person name="Miller M.E."/>
            <person name="Zhang Y."/>
            <person name="Omidvar V."/>
            <person name="Sperschneider J."/>
            <person name="Schwessinger B."/>
            <person name="Raley C."/>
            <person name="Palmer J.M."/>
            <person name="Garnica D."/>
            <person name="Upadhyaya N."/>
            <person name="Rathjen J."/>
            <person name="Taylor J.M."/>
            <person name="Park R.F."/>
            <person name="Dodds P.N."/>
            <person name="Hirsch C.D."/>
            <person name="Kianian S.F."/>
            <person name="Figueroa M."/>
        </authorList>
    </citation>
    <scope>NUCLEOTIDE SEQUENCE [LARGE SCALE GENOMIC DNA]</scope>
    <source>
        <strain evidence="7">12NC29</strain>
    </source>
</reference>
<dbReference type="InterPro" id="IPR001849">
    <property type="entry name" value="PH_domain"/>
</dbReference>
<dbReference type="PANTHER" id="PTHR10972:SF203">
    <property type="entry name" value="OXYSTEROL-BINDING PROTEIN HOMOLOG 3"/>
    <property type="match status" value="1"/>
</dbReference>
<evidence type="ECO:0000313" key="7">
    <source>
        <dbReference type="EMBL" id="PLW37493.1"/>
    </source>
</evidence>
<dbReference type="OrthoDB" id="416222at2759"/>
<feature type="compositionally biased region" description="Low complexity" evidence="5">
    <location>
        <begin position="193"/>
        <end position="211"/>
    </location>
</feature>